<dbReference type="VEuPathDB" id="TrichDB:TVAG_293850"/>
<dbReference type="KEGG" id="tva:4752396"/>
<proteinExistence type="predicted"/>
<keyword evidence="3" id="KW-1185">Reference proteome</keyword>
<evidence type="ECO:0000313" key="2">
    <source>
        <dbReference type="EMBL" id="EAX94655.1"/>
    </source>
</evidence>
<dbReference type="AlphaFoldDB" id="A2FKB5"/>
<feature type="compositionally biased region" description="Basic and acidic residues" evidence="1">
    <location>
        <begin position="266"/>
        <end position="276"/>
    </location>
</feature>
<dbReference type="EMBL" id="DS113845">
    <property type="protein sequence ID" value="EAX94655.1"/>
    <property type="molecule type" value="Genomic_DNA"/>
</dbReference>
<dbReference type="OrthoDB" id="10501779at2759"/>
<organism evidence="2 3">
    <name type="scientific">Trichomonas vaginalis (strain ATCC PRA-98 / G3)</name>
    <dbReference type="NCBI Taxonomy" id="412133"/>
    <lineage>
        <taxon>Eukaryota</taxon>
        <taxon>Metamonada</taxon>
        <taxon>Parabasalia</taxon>
        <taxon>Trichomonadida</taxon>
        <taxon>Trichomonadidae</taxon>
        <taxon>Trichomonas</taxon>
    </lineage>
</organism>
<dbReference type="VEuPathDB" id="TrichDB:TVAGG3_0619740"/>
<feature type="compositionally biased region" description="Basic and acidic residues" evidence="1">
    <location>
        <begin position="285"/>
        <end position="296"/>
    </location>
</feature>
<protein>
    <submittedName>
        <fullName evidence="2">Uncharacterized protein</fullName>
    </submittedName>
</protein>
<dbReference type="InParanoid" id="A2FKB5"/>
<dbReference type="RefSeq" id="XP_001307585.1">
    <property type="nucleotide sequence ID" value="XM_001307584.1"/>
</dbReference>
<accession>A2FKB5</accession>
<evidence type="ECO:0000313" key="3">
    <source>
        <dbReference type="Proteomes" id="UP000001542"/>
    </source>
</evidence>
<dbReference type="Proteomes" id="UP000001542">
    <property type="component" value="Unassembled WGS sequence"/>
</dbReference>
<reference evidence="2" key="1">
    <citation type="submission" date="2006-10" db="EMBL/GenBank/DDBJ databases">
        <authorList>
            <person name="Amadeo P."/>
            <person name="Zhao Q."/>
            <person name="Wortman J."/>
            <person name="Fraser-Liggett C."/>
            <person name="Carlton J."/>
        </authorList>
    </citation>
    <scope>NUCLEOTIDE SEQUENCE</scope>
    <source>
        <strain evidence="2">G3</strain>
    </source>
</reference>
<feature type="region of interest" description="Disordered" evidence="1">
    <location>
        <begin position="266"/>
        <end position="296"/>
    </location>
</feature>
<gene>
    <name evidence="2" type="ORF">TVAG_293850</name>
</gene>
<name>A2FKB5_TRIV3</name>
<sequence length="296" mass="34441">MKVFQSKKRILLHDMVAIQKFLANSAEYHDSYADTWAKMGETLKNMIVSQNSAISDQMERFAACLKEIADCHKRITAAETRNSEDFNDVIERYEVLYRTHNEYLDAKKKFQNANAKLREALDLEMYNKARPDWDKLQEKTEINVTKCKEAKVAALEDTKVKLATLIETRKKYNLFKVRRFRQGWIRYGTTLKTESENEIEIINKIQGILNEIRGIKDVNPEDLNKIETAVTKQLEEAPQPQFTPDAESLQQANTVTDLPAELDHMIDLPEVPHDVPEIPEEDTEDHSNEKKDDEYY</sequence>
<dbReference type="SMR" id="A2FKB5"/>
<reference evidence="2" key="2">
    <citation type="journal article" date="2007" name="Science">
        <title>Draft genome sequence of the sexually transmitted pathogen Trichomonas vaginalis.</title>
        <authorList>
            <person name="Carlton J.M."/>
            <person name="Hirt R.P."/>
            <person name="Silva J.C."/>
            <person name="Delcher A.L."/>
            <person name="Schatz M."/>
            <person name="Zhao Q."/>
            <person name="Wortman J.R."/>
            <person name="Bidwell S.L."/>
            <person name="Alsmark U.C.M."/>
            <person name="Besteiro S."/>
            <person name="Sicheritz-Ponten T."/>
            <person name="Noel C.J."/>
            <person name="Dacks J.B."/>
            <person name="Foster P.G."/>
            <person name="Simillion C."/>
            <person name="Van de Peer Y."/>
            <person name="Miranda-Saavedra D."/>
            <person name="Barton G.J."/>
            <person name="Westrop G.D."/>
            <person name="Mueller S."/>
            <person name="Dessi D."/>
            <person name="Fiori P.L."/>
            <person name="Ren Q."/>
            <person name="Paulsen I."/>
            <person name="Zhang H."/>
            <person name="Bastida-Corcuera F.D."/>
            <person name="Simoes-Barbosa A."/>
            <person name="Brown M.T."/>
            <person name="Hayes R.D."/>
            <person name="Mukherjee M."/>
            <person name="Okumura C.Y."/>
            <person name="Schneider R."/>
            <person name="Smith A.J."/>
            <person name="Vanacova S."/>
            <person name="Villalvazo M."/>
            <person name="Haas B.J."/>
            <person name="Pertea M."/>
            <person name="Feldblyum T.V."/>
            <person name="Utterback T.R."/>
            <person name="Shu C.L."/>
            <person name="Osoegawa K."/>
            <person name="de Jong P.J."/>
            <person name="Hrdy I."/>
            <person name="Horvathova L."/>
            <person name="Zubacova Z."/>
            <person name="Dolezal P."/>
            <person name="Malik S.B."/>
            <person name="Logsdon J.M. Jr."/>
            <person name="Henze K."/>
            <person name="Gupta A."/>
            <person name="Wang C.C."/>
            <person name="Dunne R.L."/>
            <person name="Upcroft J.A."/>
            <person name="Upcroft P."/>
            <person name="White O."/>
            <person name="Salzberg S.L."/>
            <person name="Tang P."/>
            <person name="Chiu C.-H."/>
            <person name="Lee Y.-S."/>
            <person name="Embley T.M."/>
            <person name="Coombs G.H."/>
            <person name="Mottram J.C."/>
            <person name="Tachezy J."/>
            <person name="Fraser-Liggett C.M."/>
            <person name="Johnson P.J."/>
        </authorList>
    </citation>
    <scope>NUCLEOTIDE SEQUENCE [LARGE SCALE GENOMIC DNA]</scope>
    <source>
        <strain evidence="2">G3</strain>
    </source>
</reference>
<evidence type="ECO:0000256" key="1">
    <source>
        <dbReference type="SAM" id="MobiDB-lite"/>
    </source>
</evidence>